<reference evidence="1 2" key="1">
    <citation type="submission" date="2024-02" db="EMBL/GenBank/DDBJ databases">
        <authorList>
            <person name="Chen Y."/>
            <person name="Shah S."/>
            <person name="Dougan E. K."/>
            <person name="Thang M."/>
            <person name="Chan C."/>
        </authorList>
    </citation>
    <scope>NUCLEOTIDE SEQUENCE [LARGE SCALE GENOMIC DNA]</scope>
</reference>
<sequence length="141" mass="15384">MLSDGVGWHHHTVTAGFDVPAQCQKDFLVIGLRLFEMRLLLILISAAAALEHLVRARGSPPPCSRSRLTWANDPFDAYIDMVNAGAGLTKPSPKARQRALAPSMRSDFSPPSGGQDWHCLLLFHSTWSSNMSQNSRAKGTG</sequence>
<proteinExistence type="predicted"/>
<keyword evidence="2" id="KW-1185">Reference proteome</keyword>
<gene>
    <name evidence="1" type="ORF">CCMP2556_LOCUS4877</name>
</gene>
<dbReference type="Proteomes" id="UP001642484">
    <property type="component" value="Unassembled WGS sequence"/>
</dbReference>
<name>A0ABP0I4L2_9DINO</name>
<evidence type="ECO:0000313" key="1">
    <source>
        <dbReference type="EMBL" id="CAK8997501.1"/>
    </source>
</evidence>
<organism evidence="1 2">
    <name type="scientific">Durusdinium trenchii</name>
    <dbReference type="NCBI Taxonomy" id="1381693"/>
    <lineage>
        <taxon>Eukaryota</taxon>
        <taxon>Sar</taxon>
        <taxon>Alveolata</taxon>
        <taxon>Dinophyceae</taxon>
        <taxon>Suessiales</taxon>
        <taxon>Symbiodiniaceae</taxon>
        <taxon>Durusdinium</taxon>
    </lineage>
</organism>
<protein>
    <submittedName>
        <fullName evidence="1">Uncharacterized protein</fullName>
    </submittedName>
</protein>
<dbReference type="EMBL" id="CAXAMN010002047">
    <property type="protein sequence ID" value="CAK8997501.1"/>
    <property type="molecule type" value="Genomic_DNA"/>
</dbReference>
<comment type="caution">
    <text evidence="1">The sequence shown here is derived from an EMBL/GenBank/DDBJ whole genome shotgun (WGS) entry which is preliminary data.</text>
</comment>
<evidence type="ECO:0000313" key="2">
    <source>
        <dbReference type="Proteomes" id="UP001642484"/>
    </source>
</evidence>
<accession>A0ABP0I4L2</accession>